<sequence length="438" mass="48551">MKEWNGTLRSSNIRKQLTDNSIRRTYDSPWIYDIHTLVLTHGSMASSHVPKFICHLHCQNLTNRSASFPYPQTSPRTKKAYIVINPSDPKMSDNRLALFNIHTTPYKTVHGVEIPAHILIPKSITSNTQPGTRKYPVLVRFHGGYLVSGSALYNEWLLPWTMDFVLQNSAILVMPDYRLLPEATGQDILEDLKDFWAWFKSSGTFGLVAYFKSLDGGVGGGVGVDFEKVAVFGESAGGYLAIRSSLLPQNSGGNSFKGCKAVIASYPMTLLRGDWYAVASEVKSPFGVPQLDEGILDAHIGGIGKDGEKIVVSAEPPARLDVATVMVQRGRWTGIFERAGGEGLWLEDVIGEFGGGMKRGGKGAYLFTFHGTGDTAVPWEHTKEWVDIWGRKFGEDRVKGVWRVGMEHGFDGLIDLESGEGKWLKEELEVVRREWLGV</sequence>
<dbReference type="OrthoDB" id="19653at2759"/>
<keyword evidence="3" id="KW-1185">Reference proteome</keyword>
<feature type="domain" description="Alpha/beta hydrolase fold-3" evidence="1">
    <location>
        <begin position="138"/>
        <end position="271"/>
    </location>
</feature>
<dbReference type="InterPro" id="IPR050466">
    <property type="entry name" value="Carboxylest/Gibb_receptor"/>
</dbReference>
<comment type="caution">
    <text evidence="2">The sequence shown here is derived from an EMBL/GenBank/DDBJ whole genome shotgun (WGS) entry which is preliminary data.</text>
</comment>
<dbReference type="PANTHER" id="PTHR23024:SF339">
    <property type="entry name" value="ALPHA_BETA HYDROLASE FOLD-3 DOMAIN-CONTAINING PROTEIN"/>
    <property type="match status" value="1"/>
</dbReference>
<dbReference type="InterPro" id="IPR029058">
    <property type="entry name" value="AB_hydrolase_fold"/>
</dbReference>
<dbReference type="AlphaFoldDB" id="A0A9X0AXU2"/>
<dbReference type="Pfam" id="PF07859">
    <property type="entry name" value="Abhydrolase_3"/>
    <property type="match status" value="1"/>
</dbReference>
<protein>
    <recommendedName>
        <fullName evidence="1">Alpha/beta hydrolase fold-3 domain-containing protein</fullName>
    </recommendedName>
</protein>
<organism evidence="2 3">
    <name type="scientific">Sclerotinia nivalis</name>
    <dbReference type="NCBI Taxonomy" id="352851"/>
    <lineage>
        <taxon>Eukaryota</taxon>
        <taxon>Fungi</taxon>
        <taxon>Dikarya</taxon>
        <taxon>Ascomycota</taxon>
        <taxon>Pezizomycotina</taxon>
        <taxon>Leotiomycetes</taxon>
        <taxon>Helotiales</taxon>
        <taxon>Sclerotiniaceae</taxon>
        <taxon>Sclerotinia</taxon>
    </lineage>
</organism>
<dbReference type="Gene3D" id="3.40.50.1820">
    <property type="entry name" value="alpha/beta hydrolase"/>
    <property type="match status" value="1"/>
</dbReference>
<evidence type="ECO:0000259" key="1">
    <source>
        <dbReference type="Pfam" id="PF07859"/>
    </source>
</evidence>
<accession>A0A9X0AXU2</accession>
<dbReference type="EMBL" id="JAPEIS010000001">
    <property type="protein sequence ID" value="KAJ8070941.1"/>
    <property type="molecule type" value="Genomic_DNA"/>
</dbReference>
<evidence type="ECO:0000313" key="2">
    <source>
        <dbReference type="EMBL" id="KAJ8070941.1"/>
    </source>
</evidence>
<dbReference type="GO" id="GO:0016787">
    <property type="term" value="F:hydrolase activity"/>
    <property type="evidence" value="ECO:0007669"/>
    <property type="project" value="InterPro"/>
</dbReference>
<dbReference type="InterPro" id="IPR013094">
    <property type="entry name" value="AB_hydrolase_3"/>
</dbReference>
<proteinExistence type="predicted"/>
<name>A0A9X0AXU2_9HELO</name>
<dbReference type="SUPFAM" id="SSF53474">
    <property type="entry name" value="alpha/beta-Hydrolases"/>
    <property type="match status" value="1"/>
</dbReference>
<gene>
    <name evidence="2" type="ORF">OCU04_001299</name>
</gene>
<reference evidence="2" key="1">
    <citation type="submission" date="2022-11" db="EMBL/GenBank/DDBJ databases">
        <title>Genome Resource of Sclerotinia nivalis Strain SnTB1, a Plant Pathogen Isolated from American Ginseng.</title>
        <authorList>
            <person name="Fan S."/>
        </authorList>
    </citation>
    <scope>NUCLEOTIDE SEQUENCE</scope>
    <source>
        <strain evidence="2">SnTB1</strain>
    </source>
</reference>
<evidence type="ECO:0000313" key="3">
    <source>
        <dbReference type="Proteomes" id="UP001152300"/>
    </source>
</evidence>
<dbReference type="PANTHER" id="PTHR23024">
    <property type="entry name" value="ARYLACETAMIDE DEACETYLASE"/>
    <property type="match status" value="1"/>
</dbReference>
<dbReference type="Proteomes" id="UP001152300">
    <property type="component" value="Unassembled WGS sequence"/>
</dbReference>